<proteinExistence type="predicted"/>
<dbReference type="PANTHER" id="PTHR11439">
    <property type="entry name" value="GAG-POL-RELATED RETROTRANSPOSON"/>
    <property type="match status" value="1"/>
</dbReference>
<sequence length="161" mass="18591">MKDPQRFDAMKKEIQARDRNEMWTLEAFPKEGLDDTSTIPSCNGNLDEEVYMKVPQGFYEDYDTSVYRLFLYSQATRPNIVYSVNVLSQFVVDPRQHRLDALMQVLRYLKAAPGQGILLPRSGGNDLLAYSALDWLGCCMTRHSRTCYLLFFGRSPDLMEN</sequence>
<evidence type="ECO:0000313" key="1">
    <source>
        <dbReference type="EMBL" id="KAJ0203129.1"/>
    </source>
</evidence>
<evidence type="ECO:0000313" key="2">
    <source>
        <dbReference type="Proteomes" id="UP000235145"/>
    </source>
</evidence>
<dbReference type="PANTHER" id="PTHR11439:SF498">
    <property type="entry name" value="DNAK FAMILY PROTEIN"/>
    <property type="match status" value="1"/>
</dbReference>
<protein>
    <submittedName>
        <fullName evidence="1">Uncharacterized protein</fullName>
    </submittedName>
</protein>
<dbReference type="AlphaFoldDB" id="A0A9R1VD87"/>
<gene>
    <name evidence="1" type="ORF">LSAT_V11C500284870</name>
</gene>
<dbReference type="EMBL" id="NBSK02000005">
    <property type="protein sequence ID" value="KAJ0203129.1"/>
    <property type="molecule type" value="Genomic_DNA"/>
</dbReference>
<dbReference type="Proteomes" id="UP000235145">
    <property type="component" value="Unassembled WGS sequence"/>
</dbReference>
<organism evidence="1 2">
    <name type="scientific">Lactuca sativa</name>
    <name type="common">Garden lettuce</name>
    <dbReference type="NCBI Taxonomy" id="4236"/>
    <lineage>
        <taxon>Eukaryota</taxon>
        <taxon>Viridiplantae</taxon>
        <taxon>Streptophyta</taxon>
        <taxon>Embryophyta</taxon>
        <taxon>Tracheophyta</taxon>
        <taxon>Spermatophyta</taxon>
        <taxon>Magnoliopsida</taxon>
        <taxon>eudicotyledons</taxon>
        <taxon>Gunneridae</taxon>
        <taxon>Pentapetalae</taxon>
        <taxon>asterids</taxon>
        <taxon>campanulids</taxon>
        <taxon>Asterales</taxon>
        <taxon>Asteraceae</taxon>
        <taxon>Cichorioideae</taxon>
        <taxon>Cichorieae</taxon>
        <taxon>Lactucinae</taxon>
        <taxon>Lactuca</taxon>
    </lineage>
</organism>
<name>A0A9R1VD87_LACSA</name>
<reference evidence="1 2" key="1">
    <citation type="journal article" date="2017" name="Nat. Commun.">
        <title>Genome assembly with in vitro proximity ligation data and whole-genome triplication in lettuce.</title>
        <authorList>
            <person name="Reyes-Chin-Wo S."/>
            <person name="Wang Z."/>
            <person name="Yang X."/>
            <person name="Kozik A."/>
            <person name="Arikit S."/>
            <person name="Song C."/>
            <person name="Xia L."/>
            <person name="Froenicke L."/>
            <person name="Lavelle D.O."/>
            <person name="Truco M.J."/>
            <person name="Xia R."/>
            <person name="Zhu S."/>
            <person name="Xu C."/>
            <person name="Xu H."/>
            <person name="Xu X."/>
            <person name="Cox K."/>
            <person name="Korf I."/>
            <person name="Meyers B.C."/>
            <person name="Michelmore R.W."/>
        </authorList>
    </citation>
    <scope>NUCLEOTIDE SEQUENCE [LARGE SCALE GENOMIC DNA]</scope>
    <source>
        <strain evidence="2">cv. Salinas</strain>
        <tissue evidence="1">Seedlings</tissue>
    </source>
</reference>
<accession>A0A9R1VD87</accession>
<keyword evidence="2" id="KW-1185">Reference proteome</keyword>
<comment type="caution">
    <text evidence="1">The sequence shown here is derived from an EMBL/GenBank/DDBJ whole genome shotgun (WGS) entry which is preliminary data.</text>
</comment>